<dbReference type="SUPFAM" id="SSF56235">
    <property type="entry name" value="N-terminal nucleophile aminohydrolases (Ntn hydrolases)"/>
    <property type="match status" value="1"/>
</dbReference>
<comment type="cofactor">
    <cofactor evidence="5">
        <name>Ca(2+)</name>
        <dbReference type="ChEBI" id="CHEBI:29108"/>
    </cofactor>
    <text evidence="5">Binds 1 Ca(2+) ion per dimer.</text>
</comment>
<dbReference type="PIRSF" id="PIRSF001227">
    <property type="entry name" value="Pen_acylase"/>
    <property type="match status" value="1"/>
</dbReference>
<keyword evidence="5" id="KW-0479">Metal-binding</keyword>
<evidence type="ECO:0000256" key="7">
    <source>
        <dbReference type="SAM" id="Phobius"/>
    </source>
</evidence>
<dbReference type="Gene3D" id="1.10.439.10">
    <property type="entry name" value="Penicillin Amidohydrolase, domain 1"/>
    <property type="match status" value="1"/>
</dbReference>
<dbReference type="InterPro" id="IPR029055">
    <property type="entry name" value="Ntn_hydrolases_N"/>
</dbReference>
<evidence type="ECO:0000256" key="5">
    <source>
        <dbReference type="PIRSR" id="PIRSR001227-2"/>
    </source>
</evidence>
<evidence type="ECO:0000256" key="1">
    <source>
        <dbReference type="ARBA" id="ARBA00006586"/>
    </source>
</evidence>
<comment type="similarity">
    <text evidence="1">Belongs to the peptidase S45 family.</text>
</comment>
<accession>A0A1G7UNW2</accession>
<dbReference type="InterPro" id="IPR014395">
    <property type="entry name" value="Pen/GL7ACA/AHL_acylase"/>
</dbReference>
<dbReference type="Gene3D" id="2.30.120.10">
    <property type="match status" value="1"/>
</dbReference>
<organism evidence="8 9">
    <name type="scientific">Microbacterium pygmaeum</name>
    <dbReference type="NCBI Taxonomy" id="370764"/>
    <lineage>
        <taxon>Bacteria</taxon>
        <taxon>Bacillati</taxon>
        <taxon>Actinomycetota</taxon>
        <taxon>Actinomycetes</taxon>
        <taxon>Micrococcales</taxon>
        <taxon>Microbacteriaceae</taxon>
        <taxon>Microbacterium</taxon>
    </lineage>
</organism>
<sequence length="883" mass="94781">MSKPRTGPLLTPHAAGSAAPPRRRSVGRIIGISAFSLVAAIVVIALIAAGFVVWTIQRSFPQLSGSIGVEGLGDDVTVQRDALGIPTITASTTDDLFFAEGYVHAQDRFWEMDFRRHVTSGRLAELFGESQVPTDMFLRTLGWHEVAAEEVDALDPTVRSYYDAYAHGVNAYLSEHRGADVSLEYAVLGLQNADYEIEPWTAVDSVAWLKAMAWDLRTNIEDETDRALIAPDFDPEQIDELYPGYPFDQNPVIVPSITPADSVPPVARAAVASSADASSADELPASATVTSRRADSVIEAVSELIGGAGEGIGSNSWVVSGDLTETGMPLLANDPHLGAAMPSVWHQVGLKCRVKNADCGFDLSGFSFSGVPGIVIGHNDRIAWGFTNLTTDVTDLYIEKVDGNSYWRDGALVPLERRSETIRVAGGDDVELDIRSTVHGPIVSGLTPEFDAIAADPYVGTDGAITAPADAPAGESAVSLEWTALEPGPTAASIFALNLAQDFEGFRAAAEQFDVPAQNLIYADVDGNIGYQSPGKLPVRGAGDGSMPQPGWDPAYDWQGYVPFEELPVVYNPPAGYIVTANNAIVDEDYPYAFTRDWDCGWRAARITDLLQRAAAGGPLTAEDMRDIQADNEFFFGKRLASAYADISVGERGPDAALDLLRSWDAQNDADSDAAAYANVLWDQLVTDLFVNGRAHPAPVADQGRLFLVVDRLLDDPGSPWWTNDALDVDGQEQMLVHAARAAYDRIVTAQGDDPARWNWGALHALELRSGTFGSSGIPAIEMLFNRGPYAVGGGSSVANATGWTIGSGFQTVTVPSMRMVVDLSDFDASGWNHLTGTSGHAYHPNYIDQTEAWQHVRLTPWAFSESAVAAATTDTLTLMPAR</sequence>
<dbReference type="InterPro" id="IPR023343">
    <property type="entry name" value="Penicillin_amidase_dom1"/>
</dbReference>
<evidence type="ECO:0000313" key="9">
    <source>
        <dbReference type="Proteomes" id="UP000199009"/>
    </source>
</evidence>
<feature type="binding site" evidence="5">
    <location>
        <position position="395"/>
    </location>
    <ligand>
        <name>Ca(2+)</name>
        <dbReference type="ChEBI" id="CHEBI:29108"/>
    </ligand>
</feature>
<keyword evidence="3" id="KW-0865">Zymogen</keyword>
<dbReference type="InterPro" id="IPR002692">
    <property type="entry name" value="S45"/>
</dbReference>
<feature type="region of interest" description="Disordered" evidence="6">
    <location>
        <begin position="1"/>
        <end position="21"/>
    </location>
</feature>
<dbReference type="Pfam" id="PF01804">
    <property type="entry name" value="Penicil_amidase"/>
    <property type="match status" value="1"/>
</dbReference>
<dbReference type="AlphaFoldDB" id="A0A1G7UNW2"/>
<keyword evidence="5" id="KW-0106">Calcium</keyword>
<dbReference type="InterPro" id="IPR043147">
    <property type="entry name" value="Penicillin_amidase_A-knob"/>
</dbReference>
<protein>
    <submittedName>
        <fullName evidence="8">Penicillin amidase</fullName>
    </submittedName>
</protein>
<feature type="active site" description="Nucleophile" evidence="4">
    <location>
        <position position="314"/>
    </location>
</feature>
<evidence type="ECO:0000313" key="8">
    <source>
        <dbReference type="EMBL" id="SDG48799.1"/>
    </source>
</evidence>
<dbReference type="CDD" id="cd03747">
    <property type="entry name" value="Ntn_PGA_like"/>
    <property type="match status" value="1"/>
</dbReference>
<dbReference type="Proteomes" id="UP000199009">
    <property type="component" value="Chromosome I"/>
</dbReference>
<evidence type="ECO:0000256" key="6">
    <source>
        <dbReference type="SAM" id="MobiDB-lite"/>
    </source>
</evidence>
<keyword evidence="7" id="KW-1133">Transmembrane helix</keyword>
<reference evidence="8 9" key="1">
    <citation type="submission" date="2016-10" db="EMBL/GenBank/DDBJ databases">
        <authorList>
            <person name="de Groot N.N."/>
        </authorList>
    </citation>
    <scope>NUCLEOTIDE SEQUENCE [LARGE SCALE GENOMIC DNA]</scope>
    <source>
        <strain evidence="8 9">DSM 23142</strain>
    </source>
</reference>
<feature type="binding site" evidence="5">
    <location>
        <position position="392"/>
    </location>
    <ligand>
        <name>Ca(2+)</name>
        <dbReference type="ChEBI" id="CHEBI:29108"/>
    </ligand>
</feature>
<dbReference type="GO" id="GO:0017000">
    <property type="term" value="P:antibiotic biosynthetic process"/>
    <property type="evidence" value="ECO:0007669"/>
    <property type="project" value="InterPro"/>
</dbReference>
<dbReference type="InterPro" id="IPR043146">
    <property type="entry name" value="Penicillin_amidase_N_B-knob"/>
</dbReference>
<dbReference type="RefSeq" id="WP_172825575.1">
    <property type="nucleotide sequence ID" value="NZ_LT629692.1"/>
</dbReference>
<name>A0A1G7UNW2_9MICO</name>
<evidence type="ECO:0000256" key="2">
    <source>
        <dbReference type="ARBA" id="ARBA00022801"/>
    </source>
</evidence>
<dbReference type="PANTHER" id="PTHR34218">
    <property type="entry name" value="PEPTIDASE S45 PENICILLIN AMIDASE"/>
    <property type="match status" value="1"/>
</dbReference>
<dbReference type="GO" id="GO:0046872">
    <property type="term" value="F:metal ion binding"/>
    <property type="evidence" value="ECO:0007669"/>
    <property type="project" value="UniProtKB-KW"/>
</dbReference>
<feature type="transmembrane region" description="Helical" evidence="7">
    <location>
        <begin position="29"/>
        <end position="54"/>
    </location>
</feature>
<gene>
    <name evidence="8" type="ORF">SAMN04489810_0432</name>
</gene>
<keyword evidence="7" id="KW-0812">Transmembrane</keyword>
<dbReference type="EMBL" id="LT629692">
    <property type="protein sequence ID" value="SDG48799.1"/>
    <property type="molecule type" value="Genomic_DNA"/>
</dbReference>
<proteinExistence type="inferred from homology"/>
<dbReference type="STRING" id="370764.SAMN04489810_0432"/>
<keyword evidence="2" id="KW-0378">Hydrolase</keyword>
<feature type="binding site" evidence="5">
    <location>
        <position position="223"/>
    </location>
    <ligand>
        <name>Ca(2+)</name>
        <dbReference type="ChEBI" id="CHEBI:29108"/>
    </ligand>
</feature>
<dbReference type="PANTHER" id="PTHR34218:SF4">
    <property type="entry name" value="ACYL-HOMOSERINE LACTONE ACYLASE QUIP"/>
    <property type="match status" value="1"/>
</dbReference>
<evidence type="ECO:0000256" key="4">
    <source>
        <dbReference type="PIRSR" id="PIRSR001227-1"/>
    </source>
</evidence>
<keyword evidence="7" id="KW-0472">Membrane</keyword>
<dbReference type="GO" id="GO:0016811">
    <property type="term" value="F:hydrolase activity, acting on carbon-nitrogen (but not peptide) bonds, in linear amides"/>
    <property type="evidence" value="ECO:0007669"/>
    <property type="project" value="InterPro"/>
</dbReference>
<dbReference type="Gene3D" id="3.60.20.10">
    <property type="entry name" value="Glutamine Phosphoribosylpyrophosphate, subunit 1, domain 1"/>
    <property type="match status" value="1"/>
</dbReference>
<dbReference type="Gene3D" id="1.10.1400.10">
    <property type="match status" value="1"/>
</dbReference>
<evidence type="ECO:0000256" key="3">
    <source>
        <dbReference type="ARBA" id="ARBA00023145"/>
    </source>
</evidence>
<keyword evidence="9" id="KW-1185">Reference proteome</keyword>